<evidence type="ECO:0000256" key="4">
    <source>
        <dbReference type="ARBA" id="ARBA00022691"/>
    </source>
</evidence>
<protein>
    <recommendedName>
        <fullName evidence="1">tRNA (guanine(9)-N(1))-methyltransferase</fullName>
        <ecNumber evidence="1">2.1.1.221</ecNumber>
    </recommendedName>
</protein>
<dbReference type="GO" id="GO:0052905">
    <property type="term" value="F:tRNA (guanosine(9)-N1)-methyltransferase activity"/>
    <property type="evidence" value="ECO:0007669"/>
    <property type="project" value="UniProtKB-EC"/>
</dbReference>
<evidence type="ECO:0000256" key="2">
    <source>
        <dbReference type="ARBA" id="ARBA00022603"/>
    </source>
</evidence>
<keyword evidence="4" id="KW-0949">S-adenosyl-L-methionine</keyword>
<dbReference type="InterPro" id="IPR007356">
    <property type="entry name" value="tRNA_m1G_MeTrfase_euk"/>
</dbReference>
<evidence type="ECO:0000256" key="5">
    <source>
        <dbReference type="ARBA" id="ARBA00048434"/>
    </source>
</evidence>
<accession>A0A058ZDI6</accession>
<dbReference type="GO" id="GO:0000049">
    <property type="term" value="F:tRNA binding"/>
    <property type="evidence" value="ECO:0007669"/>
    <property type="project" value="TreeGrafter"/>
</dbReference>
<keyword evidence="2" id="KW-0489">Methyltransferase</keyword>
<dbReference type="GO" id="GO:0005634">
    <property type="term" value="C:nucleus"/>
    <property type="evidence" value="ECO:0007669"/>
    <property type="project" value="TreeGrafter"/>
</dbReference>
<gene>
    <name evidence="8" type="ORF">H696_01386</name>
</gene>
<feature type="compositionally biased region" description="Low complexity" evidence="6">
    <location>
        <begin position="459"/>
        <end position="479"/>
    </location>
</feature>
<name>A0A058ZDI6_FONAL</name>
<keyword evidence="9" id="KW-1185">Reference proteome</keyword>
<dbReference type="Gene3D" id="3.40.1280.30">
    <property type="match status" value="1"/>
</dbReference>
<dbReference type="Proteomes" id="UP000030693">
    <property type="component" value="Unassembled WGS sequence"/>
</dbReference>
<feature type="compositionally biased region" description="Polar residues" evidence="6">
    <location>
        <begin position="272"/>
        <end position="307"/>
    </location>
</feature>
<dbReference type="GO" id="GO:0002939">
    <property type="term" value="P:tRNA N1-guanine methylation"/>
    <property type="evidence" value="ECO:0007669"/>
    <property type="project" value="TreeGrafter"/>
</dbReference>
<dbReference type="PANTHER" id="PTHR13563">
    <property type="entry name" value="TRNA (GUANINE-9-) METHYLTRANSFERASE"/>
    <property type="match status" value="1"/>
</dbReference>
<evidence type="ECO:0000256" key="3">
    <source>
        <dbReference type="ARBA" id="ARBA00022679"/>
    </source>
</evidence>
<evidence type="ECO:0000259" key="7">
    <source>
        <dbReference type="PROSITE" id="PS51675"/>
    </source>
</evidence>
<evidence type="ECO:0000256" key="6">
    <source>
        <dbReference type="SAM" id="MobiDB-lite"/>
    </source>
</evidence>
<dbReference type="RefSeq" id="XP_009493556.1">
    <property type="nucleotide sequence ID" value="XM_009495281.1"/>
</dbReference>
<evidence type="ECO:0000313" key="9">
    <source>
        <dbReference type="Proteomes" id="UP000030693"/>
    </source>
</evidence>
<dbReference type="EMBL" id="KB932202">
    <property type="protein sequence ID" value="KCV71978.1"/>
    <property type="molecule type" value="Genomic_DNA"/>
</dbReference>
<feature type="region of interest" description="Disordered" evidence="6">
    <location>
        <begin position="1"/>
        <end position="83"/>
    </location>
</feature>
<feature type="compositionally biased region" description="Polar residues" evidence="6">
    <location>
        <begin position="250"/>
        <end position="260"/>
    </location>
</feature>
<dbReference type="PROSITE" id="PS51675">
    <property type="entry name" value="SAM_MT_TRM10"/>
    <property type="match status" value="1"/>
</dbReference>
<feature type="region of interest" description="Disordered" evidence="6">
    <location>
        <begin position="430"/>
        <end position="479"/>
    </location>
</feature>
<proteinExistence type="predicted"/>
<evidence type="ECO:0000256" key="1">
    <source>
        <dbReference type="ARBA" id="ARBA00012797"/>
    </source>
</evidence>
<dbReference type="CDD" id="cd18089">
    <property type="entry name" value="SPOUT_Trm10-like"/>
    <property type="match status" value="1"/>
</dbReference>
<reference evidence="8" key="1">
    <citation type="submission" date="2013-04" db="EMBL/GenBank/DDBJ databases">
        <title>The Genome Sequence of Fonticula alba ATCC 38817.</title>
        <authorList>
            <consortium name="The Broad Institute Genomics Platform"/>
            <person name="Russ C."/>
            <person name="Cuomo C."/>
            <person name="Burger G."/>
            <person name="Gray M.W."/>
            <person name="Holland P.W.H."/>
            <person name="King N."/>
            <person name="Lang F.B.F."/>
            <person name="Roger A.J."/>
            <person name="Ruiz-Trillo I."/>
            <person name="Brown M."/>
            <person name="Walker B."/>
            <person name="Young S."/>
            <person name="Zeng Q."/>
            <person name="Gargeya S."/>
            <person name="Fitzgerald M."/>
            <person name="Haas B."/>
            <person name="Abouelleil A."/>
            <person name="Allen A.W."/>
            <person name="Alvarado L."/>
            <person name="Arachchi H.M."/>
            <person name="Berlin A.M."/>
            <person name="Chapman S.B."/>
            <person name="Gainer-Dewar J."/>
            <person name="Goldberg J."/>
            <person name="Griggs A."/>
            <person name="Gujja S."/>
            <person name="Hansen M."/>
            <person name="Howarth C."/>
            <person name="Imamovic A."/>
            <person name="Ireland A."/>
            <person name="Larimer J."/>
            <person name="McCowan C."/>
            <person name="Murphy C."/>
            <person name="Pearson M."/>
            <person name="Poon T.W."/>
            <person name="Priest M."/>
            <person name="Roberts A."/>
            <person name="Saif S."/>
            <person name="Shea T."/>
            <person name="Sisk P."/>
            <person name="Sykes S."/>
            <person name="Wortman J."/>
            <person name="Nusbaum C."/>
            <person name="Birren B."/>
        </authorList>
    </citation>
    <scope>NUCLEOTIDE SEQUENCE [LARGE SCALE GENOMIC DNA]</scope>
    <source>
        <strain evidence="8">ATCC 38817</strain>
    </source>
</reference>
<feature type="domain" description="SAM-dependent MTase TRM10-type" evidence="7">
    <location>
        <begin position="126"/>
        <end position="430"/>
    </location>
</feature>
<organism evidence="8">
    <name type="scientific">Fonticula alba</name>
    <name type="common">Slime mold</name>
    <dbReference type="NCBI Taxonomy" id="691883"/>
    <lineage>
        <taxon>Eukaryota</taxon>
        <taxon>Rotosphaerida</taxon>
        <taxon>Fonticulaceae</taxon>
        <taxon>Fonticula</taxon>
    </lineage>
</organism>
<evidence type="ECO:0000313" key="8">
    <source>
        <dbReference type="EMBL" id="KCV71978.1"/>
    </source>
</evidence>
<dbReference type="eggNOG" id="KOG2967">
    <property type="taxonomic scope" value="Eukaryota"/>
</dbReference>
<comment type="catalytic activity">
    <reaction evidence="5">
        <text>guanosine(9) in tRNA + S-adenosyl-L-methionine = N(1)-methylguanosine(9) in tRNA + S-adenosyl-L-homocysteine + H(+)</text>
        <dbReference type="Rhea" id="RHEA:43156"/>
        <dbReference type="Rhea" id="RHEA-COMP:10367"/>
        <dbReference type="Rhea" id="RHEA-COMP:10368"/>
        <dbReference type="ChEBI" id="CHEBI:15378"/>
        <dbReference type="ChEBI" id="CHEBI:57856"/>
        <dbReference type="ChEBI" id="CHEBI:59789"/>
        <dbReference type="ChEBI" id="CHEBI:73542"/>
        <dbReference type="ChEBI" id="CHEBI:74269"/>
        <dbReference type="EC" id="2.1.1.221"/>
    </reaction>
</comment>
<dbReference type="STRING" id="691883.A0A058ZDI6"/>
<dbReference type="PANTHER" id="PTHR13563:SF13">
    <property type="entry name" value="TRNA METHYLTRANSFERASE 10 HOMOLOG A"/>
    <property type="match status" value="1"/>
</dbReference>
<feature type="compositionally biased region" description="Basic and acidic residues" evidence="6">
    <location>
        <begin position="63"/>
        <end position="83"/>
    </location>
</feature>
<keyword evidence="3" id="KW-0808">Transferase</keyword>
<dbReference type="GeneID" id="20526111"/>
<feature type="region of interest" description="Disordered" evidence="6">
    <location>
        <begin position="236"/>
        <end position="307"/>
    </location>
</feature>
<dbReference type="EC" id="2.1.1.221" evidence="1"/>
<dbReference type="InterPro" id="IPR038459">
    <property type="entry name" value="MT_TRM10-typ_sf"/>
</dbReference>
<sequence>MVDAHDVPPSPATDEMAPMATEAASPIEHAPLSETASPAEGGTPSASEAAPKLSKNQQRRLRRQQEWEAKSEQRREDRRQQRIDKRRARAGLLRQFLEIKEQHEREETSFDEAAVLKELNLHLRKRARKMDPMDDTLITSGVHVVLDSSFDELMSEKQINSLVRQTEHIYALNARAEYPFHLHATSFGGQYRERMDRCCSWSEWRRAGGVNFMQGSLTEELPSLVARILAGPGASSAKTAEQGAPDQDMDQSAGQTTEQAGEQAGEQIAKVSPSQTPNDTPGQITSDTPGQTPSHTPGQTPSHTSNHGLALHMDAETGRPTEEVDPAQWQSRVIYLTAESPNVVEKIAPGHIYVIGNLVDNNHHPGLCYERARQAGVRTARLPISEHIRLDTRHVLTINQVHHILLEAFRRDGDWPAVLEAVIPTRKGAIKLDQAPKQPKAKKAKLAPAEPEGEKPALAEKPAPAEEITPAEETAPAEE</sequence>
<dbReference type="AlphaFoldDB" id="A0A058ZDI6"/>
<dbReference type="OrthoDB" id="278300at2759"/>
<dbReference type="InterPro" id="IPR028564">
    <property type="entry name" value="MT_TRM10-typ"/>
</dbReference>